<proteinExistence type="predicted"/>
<reference evidence="2 3" key="1">
    <citation type="journal article" date="2017" name="Water Res.">
        <title>Discovery and metagenomic analysis of an anammox bacterial enrichment related to Candidatus "Brocadia caroliniensis" in a full-scale glycerol-fed nitritation-denitritation separate centrate treatment process.</title>
        <authorList>
            <person name="Park H."/>
            <person name="Brotto A.C."/>
            <person name="van Loosdrecht M.C."/>
            <person name="Chandran K."/>
        </authorList>
    </citation>
    <scope>NUCLEOTIDE SEQUENCE [LARGE SCALE GENOMIC DNA]</scope>
    <source>
        <strain evidence="2">26THWARD</strain>
    </source>
</reference>
<organism evidence="2 3">
    <name type="scientific">Candidatus Brocadia carolinensis</name>
    <dbReference type="NCBI Taxonomy" id="1004156"/>
    <lineage>
        <taxon>Bacteria</taxon>
        <taxon>Pseudomonadati</taxon>
        <taxon>Planctomycetota</taxon>
        <taxon>Candidatus Brocadiia</taxon>
        <taxon>Candidatus Brocadiales</taxon>
        <taxon>Candidatus Brocadiaceae</taxon>
        <taxon>Candidatus Brocadia</taxon>
    </lineage>
</organism>
<keyword evidence="1" id="KW-0732">Signal</keyword>
<evidence type="ECO:0008006" key="4">
    <source>
        <dbReference type="Google" id="ProtNLM"/>
    </source>
</evidence>
<evidence type="ECO:0000313" key="2">
    <source>
        <dbReference type="EMBL" id="OOP56640.1"/>
    </source>
</evidence>
<dbReference type="AlphaFoldDB" id="A0A1V4AU64"/>
<feature type="signal peptide" evidence="1">
    <location>
        <begin position="1"/>
        <end position="24"/>
    </location>
</feature>
<accession>A0A1V4AU64</accession>
<gene>
    <name evidence="2" type="ORF">AYP45_08005</name>
</gene>
<dbReference type="EMBL" id="AYTS01000070">
    <property type="protein sequence ID" value="OOP56640.1"/>
    <property type="molecule type" value="Genomic_DNA"/>
</dbReference>
<comment type="caution">
    <text evidence="2">The sequence shown here is derived from an EMBL/GenBank/DDBJ whole genome shotgun (WGS) entry which is preliminary data.</text>
</comment>
<dbReference type="Proteomes" id="UP000189681">
    <property type="component" value="Unassembled WGS sequence"/>
</dbReference>
<dbReference type="STRING" id="1004156.AYP45_08005"/>
<name>A0A1V4AU64_9BACT</name>
<feature type="chain" id="PRO_5012415010" description="Tetratricopeptide repeat protein" evidence="1">
    <location>
        <begin position="25"/>
        <end position="217"/>
    </location>
</feature>
<evidence type="ECO:0000256" key="1">
    <source>
        <dbReference type="SAM" id="SignalP"/>
    </source>
</evidence>
<evidence type="ECO:0000313" key="3">
    <source>
        <dbReference type="Proteomes" id="UP000189681"/>
    </source>
</evidence>
<protein>
    <recommendedName>
        <fullName evidence="4">Tetratricopeptide repeat protein</fullName>
    </recommendedName>
</protein>
<sequence>MKRFFITLAFILTALTTFAGKAIAQEERFFDVIGEIASGEKCLQSWQVEEASAVADKLLLIARNNPYVCFFAGEVRFYEGNYQESLSFLHEALKDPELAQKGKKFYDFVDKIYQTTSKFKEVKTEHFLFRYLEEKDAILAEYALNTLEKAYTAIGNDLQYFPKKPVLVEVFPDAESFCAISTLTKGEIETSGTVAICLFNRIIITSPRLLPRGVSVA</sequence>